<dbReference type="RefSeq" id="XP_021878901.1">
    <property type="nucleotide sequence ID" value="XM_022025099.1"/>
</dbReference>
<dbReference type="PROSITE" id="PS01217">
    <property type="entry name" value="SUCCINYL_COA_LIG_3"/>
    <property type="match status" value="1"/>
</dbReference>
<dbReference type="InterPro" id="IPR005809">
    <property type="entry name" value="Succ_CoA_ligase-like_bsu"/>
</dbReference>
<dbReference type="SUPFAM" id="SSF56059">
    <property type="entry name" value="Glutathione synthetase ATP-binding domain-like"/>
    <property type="match status" value="1"/>
</dbReference>
<dbReference type="Gene3D" id="3.40.50.261">
    <property type="entry name" value="Succinyl-CoA synthetase domains"/>
    <property type="match status" value="1"/>
</dbReference>
<evidence type="ECO:0000256" key="7">
    <source>
        <dbReference type="ARBA" id="ARBA00022840"/>
    </source>
</evidence>
<dbReference type="InterPro" id="IPR017866">
    <property type="entry name" value="Succ-CoA_synthase_bsu_CS"/>
</dbReference>
<dbReference type="PANTHER" id="PTHR11815:SF1">
    <property type="entry name" value="SUCCINATE--COA LIGASE [ADP-FORMING] SUBUNIT BETA, MITOCHONDRIAL"/>
    <property type="match status" value="1"/>
</dbReference>
<dbReference type="GeneID" id="33566943"/>
<comment type="subunit">
    <text evidence="11">Heterodimer of an alpha and a beta subunit. The beta subunit determines specificity for GTP.</text>
</comment>
<dbReference type="FunCoup" id="A0A1Y2GFP6">
    <property type="interactions" value="436"/>
</dbReference>
<dbReference type="InterPro" id="IPR005811">
    <property type="entry name" value="SUCC_ACL_C"/>
</dbReference>
<dbReference type="HAMAP" id="MF_00558">
    <property type="entry name" value="Succ_CoA_beta"/>
    <property type="match status" value="1"/>
</dbReference>
<keyword evidence="6 12" id="KW-0547">Nucleotide-binding</keyword>
<keyword evidence="10" id="KW-0496">Mitochondrion</keyword>
<keyword evidence="3" id="KW-0816">Tricarboxylic acid cycle</keyword>
<evidence type="ECO:0000256" key="5">
    <source>
        <dbReference type="ARBA" id="ARBA00022723"/>
    </source>
</evidence>
<dbReference type="InParanoid" id="A0A1Y2GFP6"/>
<dbReference type="GO" id="GO:0006104">
    <property type="term" value="P:succinyl-CoA metabolic process"/>
    <property type="evidence" value="ECO:0007669"/>
    <property type="project" value="EnsemblFungi"/>
</dbReference>
<dbReference type="FunFam" id="3.30.470.20:FF:000002">
    <property type="entry name" value="Succinate--CoA ligase [ADP-forming] subunit beta"/>
    <property type="match status" value="1"/>
</dbReference>
<keyword evidence="4 13" id="KW-0436">Ligase</keyword>
<dbReference type="InterPro" id="IPR016102">
    <property type="entry name" value="Succinyl-CoA_synth-like"/>
</dbReference>
<evidence type="ECO:0000313" key="16">
    <source>
        <dbReference type="Proteomes" id="UP000193648"/>
    </source>
</evidence>
<dbReference type="STRING" id="64571.A0A1Y2GFP6"/>
<dbReference type="Pfam" id="PF08442">
    <property type="entry name" value="ATP-grasp_2"/>
    <property type="match status" value="1"/>
</dbReference>
<keyword evidence="9" id="KW-0809">Transit peptide</keyword>
<evidence type="ECO:0000256" key="4">
    <source>
        <dbReference type="ARBA" id="ARBA00022598"/>
    </source>
</evidence>
<evidence type="ECO:0000256" key="3">
    <source>
        <dbReference type="ARBA" id="ARBA00022532"/>
    </source>
</evidence>
<reference evidence="15 16" key="1">
    <citation type="submission" date="2016-07" db="EMBL/GenBank/DDBJ databases">
        <title>Pervasive Adenine N6-methylation of Active Genes in Fungi.</title>
        <authorList>
            <consortium name="DOE Joint Genome Institute"/>
            <person name="Mondo S.J."/>
            <person name="Dannebaum R.O."/>
            <person name="Kuo R.C."/>
            <person name="Labutti K."/>
            <person name="Haridas S."/>
            <person name="Kuo A."/>
            <person name="Salamov A."/>
            <person name="Ahrendt S.R."/>
            <person name="Lipzen A."/>
            <person name="Sullivan W."/>
            <person name="Andreopoulos W.B."/>
            <person name="Clum A."/>
            <person name="Lindquist E."/>
            <person name="Daum C."/>
            <person name="Ramamoorthy G.K."/>
            <person name="Gryganskyi A."/>
            <person name="Culley D."/>
            <person name="Magnuson J.K."/>
            <person name="James T.Y."/>
            <person name="O'Malley M.A."/>
            <person name="Stajich J.E."/>
            <person name="Spatafora J.W."/>
            <person name="Visel A."/>
            <person name="Grigoriev I.V."/>
        </authorList>
    </citation>
    <scope>NUCLEOTIDE SEQUENCE [LARGE SCALE GENOMIC DNA]</scope>
    <source>
        <strain evidence="15 16">NRRL 3116</strain>
    </source>
</reference>
<dbReference type="FunFam" id="3.30.1490.20:FF:000004">
    <property type="entry name" value="Succinate--CoA ligase [ADP-forming] subunit beta, mitochondrial"/>
    <property type="match status" value="1"/>
</dbReference>
<protein>
    <recommendedName>
        <fullName evidence="13">Succinate-CoA ligase subunit beta</fullName>
        <ecNumber evidence="13">6.2.1.-</ecNumber>
    </recommendedName>
</protein>
<evidence type="ECO:0000256" key="12">
    <source>
        <dbReference type="PROSITE-ProRule" id="PRU00409"/>
    </source>
</evidence>
<evidence type="ECO:0000256" key="2">
    <source>
        <dbReference type="ARBA" id="ARBA00005064"/>
    </source>
</evidence>
<dbReference type="NCBIfam" id="NF001913">
    <property type="entry name" value="PRK00696.1"/>
    <property type="match status" value="1"/>
</dbReference>
<dbReference type="GO" id="GO:0005739">
    <property type="term" value="C:mitochondrion"/>
    <property type="evidence" value="ECO:0007669"/>
    <property type="project" value="EnsemblFungi"/>
</dbReference>
<dbReference type="PROSITE" id="PS50975">
    <property type="entry name" value="ATP_GRASP"/>
    <property type="match status" value="1"/>
</dbReference>
<dbReference type="Gene3D" id="3.30.1490.20">
    <property type="entry name" value="ATP-grasp fold, A domain"/>
    <property type="match status" value="1"/>
</dbReference>
<dbReference type="InterPro" id="IPR034723">
    <property type="entry name" value="Succ_CoA_betaA_euk"/>
</dbReference>
<dbReference type="GO" id="GO:0005524">
    <property type="term" value="F:ATP binding"/>
    <property type="evidence" value="ECO:0007669"/>
    <property type="project" value="UniProtKB-UniRule"/>
</dbReference>
<keyword evidence="8" id="KW-0460">Magnesium</keyword>
<dbReference type="NCBIfam" id="TIGR01016">
    <property type="entry name" value="sucCoAbeta"/>
    <property type="match status" value="1"/>
</dbReference>
<dbReference type="GO" id="GO:0042709">
    <property type="term" value="C:succinate-CoA ligase complex"/>
    <property type="evidence" value="ECO:0007669"/>
    <property type="project" value="TreeGrafter"/>
</dbReference>
<dbReference type="AlphaFoldDB" id="A0A1Y2GFP6"/>
<dbReference type="EC" id="6.2.1.-" evidence="13"/>
<dbReference type="Proteomes" id="UP000193648">
    <property type="component" value="Unassembled WGS sequence"/>
</dbReference>
<organism evidence="15 16">
    <name type="scientific">Lobosporangium transversale</name>
    <dbReference type="NCBI Taxonomy" id="64571"/>
    <lineage>
        <taxon>Eukaryota</taxon>
        <taxon>Fungi</taxon>
        <taxon>Fungi incertae sedis</taxon>
        <taxon>Mucoromycota</taxon>
        <taxon>Mortierellomycotina</taxon>
        <taxon>Mortierellomycetes</taxon>
        <taxon>Mortierellales</taxon>
        <taxon>Mortierellaceae</taxon>
        <taxon>Lobosporangium</taxon>
    </lineage>
</organism>
<sequence length="439" mass="47570">MFRTIRSASAMAKALPRVNPAVQQQKRFLSIHEYMSMELLQKQGIKTPRGGVAKSGAEAYKVAESLGTEDMVIKAQVLAGGRGKGTFDSGLKGGVRTIFSPTEAKMFADQMLGHKLVTKQTGAAGKICNAVYICERKYVRREYYFAVLMDRKSQGPVMVASSQGGVDIESVAAENPEAILQLPIDINKGVDRAAVRDLAERMGFTPKCVDQATDTMINLYDLFMQKDATMVEINPMAESSDHEVICMDAKINFDDNAEFRQKEVHGLRDVTQEDPREVAAAKYNLNYIGLDGSIGCLVNGAGLAMSTMDIIKLHGGEPANFLDVGGGATAEQVTEAFKIISSDPRVTTIFTNIFGGIMSCRVIAQGIIAAASTLQLQIPLVVRLQGTEVDEAKKLIAESGLRIITSDDLDDAASKSVKLSKMVNMAREAKLNVSFELPL</sequence>
<feature type="domain" description="ATP-grasp" evidence="14">
    <location>
        <begin position="37"/>
        <end position="265"/>
    </location>
</feature>
<dbReference type="EMBL" id="MCFF01000034">
    <property type="protein sequence ID" value="ORZ09448.1"/>
    <property type="molecule type" value="Genomic_DNA"/>
</dbReference>
<dbReference type="HAMAP" id="MF_03220">
    <property type="entry name" value="Succ_CoA_betaA_euk"/>
    <property type="match status" value="1"/>
</dbReference>
<dbReference type="SUPFAM" id="SSF52210">
    <property type="entry name" value="Succinyl-CoA synthetase domains"/>
    <property type="match status" value="1"/>
</dbReference>
<evidence type="ECO:0000256" key="13">
    <source>
        <dbReference type="RuleBase" id="RU361258"/>
    </source>
</evidence>
<dbReference type="PIRSF" id="PIRSF001554">
    <property type="entry name" value="SucCS_beta"/>
    <property type="match status" value="1"/>
</dbReference>
<dbReference type="OrthoDB" id="1552at2759"/>
<dbReference type="GO" id="GO:0046872">
    <property type="term" value="F:metal ion binding"/>
    <property type="evidence" value="ECO:0007669"/>
    <property type="project" value="UniProtKB-KW"/>
</dbReference>
<evidence type="ECO:0000256" key="1">
    <source>
        <dbReference type="ARBA" id="ARBA00001946"/>
    </source>
</evidence>
<keyword evidence="7 12" id="KW-0067">ATP-binding</keyword>
<dbReference type="Pfam" id="PF00549">
    <property type="entry name" value="Ligase_CoA"/>
    <property type="match status" value="1"/>
</dbReference>
<proteinExistence type="inferred from homology"/>
<dbReference type="UniPathway" id="UPA00223">
    <property type="reaction ID" value="UER00999"/>
</dbReference>
<evidence type="ECO:0000256" key="9">
    <source>
        <dbReference type="ARBA" id="ARBA00022946"/>
    </source>
</evidence>
<comment type="pathway">
    <text evidence="2">Carbohydrate metabolism; tricarboxylic acid cycle; succinate from succinyl-CoA (ligase route): step 1/1.</text>
</comment>
<comment type="caution">
    <text evidence="15">The sequence shown here is derived from an EMBL/GenBank/DDBJ whole genome shotgun (WGS) entry which is preliminary data.</text>
</comment>
<dbReference type="PANTHER" id="PTHR11815">
    <property type="entry name" value="SUCCINYL-COA SYNTHETASE BETA CHAIN"/>
    <property type="match status" value="1"/>
</dbReference>
<dbReference type="GO" id="GO:0004775">
    <property type="term" value="F:succinate-CoA ligase (ADP-forming) activity"/>
    <property type="evidence" value="ECO:0007669"/>
    <property type="project" value="EnsemblFungi"/>
</dbReference>
<accession>A0A1Y2GFP6</accession>
<evidence type="ECO:0000256" key="10">
    <source>
        <dbReference type="ARBA" id="ARBA00023128"/>
    </source>
</evidence>
<keyword evidence="16" id="KW-1185">Reference proteome</keyword>
<evidence type="ECO:0000259" key="14">
    <source>
        <dbReference type="PROSITE" id="PS50975"/>
    </source>
</evidence>
<gene>
    <name evidence="15" type="ORF">BCR41DRAFT_358712</name>
</gene>
<dbReference type="InterPro" id="IPR011761">
    <property type="entry name" value="ATP-grasp"/>
</dbReference>
<evidence type="ECO:0000256" key="6">
    <source>
        <dbReference type="ARBA" id="ARBA00022741"/>
    </source>
</evidence>
<name>A0A1Y2GFP6_9FUNG</name>
<dbReference type="FunFam" id="3.40.50.261:FF:000001">
    <property type="entry name" value="Succinate--CoA ligase [ADP-forming] subunit beta"/>
    <property type="match status" value="1"/>
</dbReference>
<comment type="similarity">
    <text evidence="13">Belongs to the succinate/malate CoA ligase beta subunit family.</text>
</comment>
<comment type="cofactor">
    <cofactor evidence="1">
        <name>Mg(2+)</name>
        <dbReference type="ChEBI" id="CHEBI:18420"/>
    </cofactor>
</comment>
<dbReference type="Gene3D" id="3.30.470.20">
    <property type="entry name" value="ATP-grasp fold, B domain"/>
    <property type="match status" value="1"/>
</dbReference>
<evidence type="ECO:0000256" key="8">
    <source>
        <dbReference type="ARBA" id="ARBA00022842"/>
    </source>
</evidence>
<dbReference type="GO" id="GO:0006099">
    <property type="term" value="P:tricarboxylic acid cycle"/>
    <property type="evidence" value="ECO:0007669"/>
    <property type="project" value="UniProtKB-UniPathway"/>
</dbReference>
<dbReference type="InterPro" id="IPR013650">
    <property type="entry name" value="ATP-grasp_succ-CoA_synth-type"/>
</dbReference>
<dbReference type="InterPro" id="IPR013815">
    <property type="entry name" value="ATP_grasp_subdomain_1"/>
</dbReference>
<evidence type="ECO:0000256" key="11">
    <source>
        <dbReference type="ARBA" id="ARBA00063570"/>
    </source>
</evidence>
<evidence type="ECO:0000313" key="15">
    <source>
        <dbReference type="EMBL" id="ORZ09448.1"/>
    </source>
</evidence>
<keyword evidence="5" id="KW-0479">Metal-binding</keyword>